<feature type="non-terminal residue" evidence="2">
    <location>
        <position position="285"/>
    </location>
</feature>
<sequence length="285" mass="32525">MGSSVCYVVVALSTLFTAAMALQTASQTQVNYASHGVCRKQYSSSRKYPYFVISMQREDTYFSWNTGPNDFFNYNTWSRLSRFPLFPGRSRQLTWKKRTDYEEELAASKTVSNRTVYESTAGLTDRFHNLIAPLNPFDHLPDDLKVQFRRPLTEARCRALFDYVENRPPQEYTAGSEWIPKFVDHVIDSFLAKVHTEREREGKPLKEFGANEPEVHWQLASSRSFTSRKGAEVASSHPWAVADVVAFFRDSAQASVCSLYCCYASIALSCGLGKLRLKWIHAAIH</sequence>
<keyword evidence="3" id="KW-1185">Reference proteome</keyword>
<evidence type="ECO:0000256" key="1">
    <source>
        <dbReference type="SAM" id="SignalP"/>
    </source>
</evidence>
<reference evidence="2 3" key="1">
    <citation type="submission" date="2020-04" db="EMBL/GenBank/DDBJ databases">
        <title>Perkinsus olseni comparative genomics.</title>
        <authorList>
            <person name="Bogema D.R."/>
        </authorList>
    </citation>
    <scope>NUCLEOTIDE SEQUENCE [LARGE SCALE GENOMIC DNA]</scope>
    <source>
        <strain evidence="2 3">ATCC PRA-207</strain>
    </source>
</reference>
<feature type="signal peptide" evidence="1">
    <location>
        <begin position="1"/>
        <end position="21"/>
    </location>
</feature>
<accession>A0A7J6S5D7</accession>
<gene>
    <name evidence="2" type="ORF">FOZ63_026764</name>
</gene>
<proteinExistence type="predicted"/>
<organism evidence="2 3">
    <name type="scientific">Perkinsus olseni</name>
    <name type="common">Perkinsus atlanticus</name>
    <dbReference type="NCBI Taxonomy" id="32597"/>
    <lineage>
        <taxon>Eukaryota</taxon>
        <taxon>Sar</taxon>
        <taxon>Alveolata</taxon>
        <taxon>Perkinsozoa</taxon>
        <taxon>Perkinsea</taxon>
        <taxon>Perkinsida</taxon>
        <taxon>Perkinsidae</taxon>
        <taxon>Perkinsus</taxon>
    </lineage>
</organism>
<name>A0A7J6S5D7_PEROL</name>
<feature type="chain" id="PRO_5029821173" evidence="1">
    <location>
        <begin position="22"/>
        <end position="285"/>
    </location>
</feature>
<dbReference type="Proteomes" id="UP000553632">
    <property type="component" value="Unassembled WGS sequence"/>
</dbReference>
<dbReference type="EMBL" id="JABANO010020933">
    <property type="protein sequence ID" value="KAF4727656.1"/>
    <property type="molecule type" value="Genomic_DNA"/>
</dbReference>
<evidence type="ECO:0000313" key="3">
    <source>
        <dbReference type="Proteomes" id="UP000553632"/>
    </source>
</evidence>
<comment type="caution">
    <text evidence="2">The sequence shown here is derived from an EMBL/GenBank/DDBJ whole genome shotgun (WGS) entry which is preliminary data.</text>
</comment>
<keyword evidence="1" id="KW-0732">Signal</keyword>
<dbReference type="AlphaFoldDB" id="A0A7J6S5D7"/>
<protein>
    <submittedName>
        <fullName evidence="2">Uncharacterized protein</fullName>
    </submittedName>
</protein>
<evidence type="ECO:0000313" key="2">
    <source>
        <dbReference type="EMBL" id="KAF4727656.1"/>
    </source>
</evidence>